<dbReference type="CDD" id="cd00448">
    <property type="entry name" value="YjgF_YER057c_UK114_family"/>
    <property type="match status" value="1"/>
</dbReference>
<dbReference type="PANTHER" id="PTHR11803:SF58">
    <property type="entry name" value="PROTEIN HMF1-RELATED"/>
    <property type="match status" value="1"/>
</dbReference>
<reference evidence="2 3" key="1">
    <citation type="submission" date="2019-11" db="EMBL/GenBank/DDBJ databases">
        <authorList>
            <person name="Cheng Q."/>
            <person name="Yang Z."/>
        </authorList>
    </citation>
    <scope>NUCLEOTIDE SEQUENCE [LARGE SCALE GENOMIC DNA]</scope>
    <source>
        <strain evidence="2 3">HX-22-1</strain>
    </source>
</reference>
<sequence>MKKIIHTPLAPAPIGPYSQAVLAGNTLYVSGQIALNPESGQIIDSTLELETKQVMSNLQAVLEAAEMNFSHVVKTSIFLSDMSYFAQVNEIYGQYFTGDYPARETVAVKTLPKNVNVEISVIAVKA</sequence>
<dbReference type="InterPro" id="IPR006056">
    <property type="entry name" value="RidA"/>
</dbReference>
<name>A0A7K0FNI5_9SPHI</name>
<dbReference type="Gene3D" id="3.30.1330.40">
    <property type="entry name" value="RutC-like"/>
    <property type="match status" value="1"/>
</dbReference>
<comment type="caution">
    <text evidence="2">The sequence shown here is derived from an EMBL/GenBank/DDBJ whole genome shotgun (WGS) entry which is preliminary data.</text>
</comment>
<dbReference type="AlphaFoldDB" id="A0A7K0FNI5"/>
<dbReference type="NCBIfam" id="TIGR00004">
    <property type="entry name" value="Rid family detoxifying hydrolase"/>
    <property type="match status" value="1"/>
</dbReference>
<dbReference type="Proteomes" id="UP000462931">
    <property type="component" value="Unassembled WGS sequence"/>
</dbReference>
<proteinExistence type="inferred from homology"/>
<evidence type="ECO:0000256" key="1">
    <source>
        <dbReference type="ARBA" id="ARBA00010552"/>
    </source>
</evidence>
<keyword evidence="3" id="KW-1185">Reference proteome</keyword>
<dbReference type="RefSeq" id="WP_154287523.1">
    <property type="nucleotide sequence ID" value="NZ_WKJI01000002.1"/>
</dbReference>
<gene>
    <name evidence="2" type="ORF">GJJ64_09300</name>
</gene>
<evidence type="ECO:0000313" key="2">
    <source>
        <dbReference type="EMBL" id="MRX47382.1"/>
    </source>
</evidence>
<dbReference type="PANTHER" id="PTHR11803">
    <property type="entry name" value="2-IMINOBUTANOATE/2-IMINOPROPANOATE DEAMINASE RIDA"/>
    <property type="match status" value="1"/>
</dbReference>
<dbReference type="GO" id="GO:0019239">
    <property type="term" value="F:deaminase activity"/>
    <property type="evidence" value="ECO:0007669"/>
    <property type="project" value="TreeGrafter"/>
</dbReference>
<organism evidence="2 3">
    <name type="scientific">Pedobacter puniceum</name>
    <dbReference type="NCBI Taxonomy" id="2666136"/>
    <lineage>
        <taxon>Bacteria</taxon>
        <taxon>Pseudomonadati</taxon>
        <taxon>Bacteroidota</taxon>
        <taxon>Sphingobacteriia</taxon>
        <taxon>Sphingobacteriales</taxon>
        <taxon>Sphingobacteriaceae</taxon>
        <taxon>Pedobacter</taxon>
    </lineage>
</organism>
<dbReference type="InterPro" id="IPR035959">
    <property type="entry name" value="RutC-like_sf"/>
</dbReference>
<dbReference type="InterPro" id="IPR006175">
    <property type="entry name" value="YjgF/YER057c/UK114"/>
</dbReference>
<accession>A0A7K0FNI5</accession>
<protein>
    <submittedName>
        <fullName evidence="2">RidA family protein</fullName>
    </submittedName>
</protein>
<comment type="similarity">
    <text evidence="1">Belongs to the RutC family.</text>
</comment>
<dbReference type="GO" id="GO:0005829">
    <property type="term" value="C:cytosol"/>
    <property type="evidence" value="ECO:0007669"/>
    <property type="project" value="TreeGrafter"/>
</dbReference>
<dbReference type="FunFam" id="3.30.1330.40:FF:000001">
    <property type="entry name" value="L-PSP family endoribonuclease"/>
    <property type="match status" value="1"/>
</dbReference>
<dbReference type="SUPFAM" id="SSF55298">
    <property type="entry name" value="YjgF-like"/>
    <property type="match status" value="1"/>
</dbReference>
<dbReference type="EMBL" id="WKJI01000002">
    <property type="protein sequence ID" value="MRX47382.1"/>
    <property type="molecule type" value="Genomic_DNA"/>
</dbReference>
<dbReference type="Pfam" id="PF01042">
    <property type="entry name" value="Ribonuc_L-PSP"/>
    <property type="match status" value="1"/>
</dbReference>
<evidence type="ECO:0000313" key="3">
    <source>
        <dbReference type="Proteomes" id="UP000462931"/>
    </source>
</evidence>